<name>A0A2P2KRT7_RHIMU</name>
<dbReference type="EMBL" id="GGEC01027928">
    <property type="protein sequence ID" value="MBX08412.1"/>
    <property type="molecule type" value="Transcribed_RNA"/>
</dbReference>
<protein>
    <submittedName>
        <fullName evidence="1">Uncharacterized protein MANES_10G019100</fullName>
    </submittedName>
</protein>
<dbReference type="AlphaFoldDB" id="A0A2P2KRT7"/>
<sequence>MSTSEYTEPDENRLQPHKVQQQLLDDETHALQVSRLFAV</sequence>
<evidence type="ECO:0000313" key="1">
    <source>
        <dbReference type="EMBL" id="MBX08412.1"/>
    </source>
</evidence>
<accession>A0A2P2KRT7</accession>
<proteinExistence type="predicted"/>
<organism evidence="1">
    <name type="scientific">Rhizophora mucronata</name>
    <name type="common">Asiatic mangrove</name>
    <dbReference type="NCBI Taxonomy" id="61149"/>
    <lineage>
        <taxon>Eukaryota</taxon>
        <taxon>Viridiplantae</taxon>
        <taxon>Streptophyta</taxon>
        <taxon>Embryophyta</taxon>
        <taxon>Tracheophyta</taxon>
        <taxon>Spermatophyta</taxon>
        <taxon>Magnoliopsida</taxon>
        <taxon>eudicotyledons</taxon>
        <taxon>Gunneridae</taxon>
        <taxon>Pentapetalae</taxon>
        <taxon>rosids</taxon>
        <taxon>fabids</taxon>
        <taxon>Malpighiales</taxon>
        <taxon>Rhizophoraceae</taxon>
        <taxon>Rhizophora</taxon>
    </lineage>
</organism>
<reference evidence="1" key="1">
    <citation type="submission" date="2018-02" db="EMBL/GenBank/DDBJ databases">
        <title>Rhizophora mucronata_Transcriptome.</title>
        <authorList>
            <person name="Meera S.P."/>
            <person name="Sreeshan A."/>
            <person name="Augustine A."/>
        </authorList>
    </citation>
    <scope>NUCLEOTIDE SEQUENCE</scope>
    <source>
        <tissue evidence="1">Leaf</tissue>
    </source>
</reference>